<protein>
    <recommendedName>
        <fullName evidence="4">Nucleoporin NSP1-like C-terminal domain-containing protein</fullName>
    </recommendedName>
</protein>
<evidence type="ECO:0000313" key="3">
    <source>
        <dbReference type="Proteomes" id="UP000716291"/>
    </source>
</evidence>
<feature type="compositionally biased region" description="Low complexity" evidence="1">
    <location>
        <begin position="824"/>
        <end position="856"/>
    </location>
</feature>
<comment type="caution">
    <text evidence="2">The sequence shown here is derived from an EMBL/GenBank/DDBJ whole genome shotgun (WGS) entry which is preliminary data.</text>
</comment>
<feature type="compositionally biased region" description="Polar residues" evidence="1">
    <location>
        <begin position="612"/>
        <end position="644"/>
    </location>
</feature>
<feature type="compositionally biased region" description="Polar residues" evidence="1">
    <location>
        <begin position="224"/>
        <end position="240"/>
    </location>
</feature>
<feature type="compositionally biased region" description="Basic and acidic residues" evidence="1">
    <location>
        <begin position="423"/>
        <end position="447"/>
    </location>
</feature>
<feature type="compositionally biased region" description="Polar residues" evidence="1">
    <location>
        <begin position="877"/>
        <end position="899"/>
    </location>
</feature>
<feature type="region of interest" description="Disordered" evidence="1">
    <location>
        <begin position="224"/>
        <end position="245"/>
    </location>
</feature>
<feature type="compositionally biased region" description="Polar residues" evidence="1">
    <location>
        <begin position="653"/>
        <end position="675"/>
    </location>
</feature>
<evidence type="ECO:0008006" key="4">
    <source>
        <dbReference type="Google" id="ProtNLM"/>
    </source>
</evidence>
<keyword evidence="3" id="KW-1185">Reference proteome</keyword>
<feature type="compositionally biased region" description="Low complexity" evidence="1">
    <location>
        <begin position="93"/>
        <end position="107"/>
    </location>
</feature>
<feature type="compositionally biased region" description="Acidic residues" evidence="1">
    <location>
        <begin position="250"/>
        <end position="261"/>
    </location>
</feature>
<feature type="compositionally biased region" description="Low complexity" evidence="1">
    <location>
        <begin position="684"/>
        <end position="792"/>
    </location>
</feature>
<feature type="compositionally biased region" description="Basic and acidic residues" evidence="1">
    <location>
        <begin position="467"/>
        <end position="493"/>
    </location>
</feature>
<proteinExistence type="predicted"/>
<gene>
    <name evidence="2" type="ORF">G6F64_002832</name>
</gene>
<feature type="compositionally biased region" description="Polar residues" evidence="1">
    <location>
        <begin position="448"/>
        <end position="465"/>
    </location>
</feature>
<sequence length="1215" mass="126782">MNNLPNNPHPERKIAVPRRRLNRTASTTSLSSVGSTNSIGNASAGGFVFPSAVPQQPTFGSGFGSNLPNNNPTQNTGAFGTVSEGFSGGFNTPAFGQQASQQGSQPFSTASSFGSNNSNNEAGNQTAPFGFNAPKPATNTAFNFFSNTSSANPGASSFTGFAFGAPAAPVTAAKPPIFGGLDSSATTQPNSTPAFSFGTNTNNESAMTSQAPTFTFGQQQNTTSPFTGFQSSQPAESDSFGTRKRRYSVEMEDVTQAEEEQQSNKKSFVFGSSGGSGSVGSAAPTFSFGSLTAKADESKQDMEGQFSIPASNSTTTTEAKTSAFTFPSTTNIEKKDEDSKSLGNQAATSVSPFSFSSITTSSSTEKKNDSLTTSKPFTFQAPTSSTISFGSTENKDANKPFSFTPPVTSDNQSKISSFSFGTIKDDKKDREKTDEATKNTKSAEKGNDVSQANDIPQETEVSGNNKIIKDDKADKEKSNKEASADSDATKVADKPPMFSAPISVKSPGSSLSGEKKSSDDSFAAPLSEKKPAASVFSFEATASSPKITVEDSSSKDDVPAETAFPEVSEPEETPVAANTPKDAGSVQIVEIEQSGDDNTSKESTVPDKTETTKPFSFGQSFSTQSKPASKPLTSSPFTFGSTATSEKKDDTATSKPSTSQAASGFTFGNTSSAPSTKPALSFGSISSAPSSAPAISFESTSSAPSTTAASSTPAFTFGSTSSTSKPVSTFTFGMSSSTSTTTPAFTFGSASSAPTSTPTISFGSTTSAPSSTPSFTFGSTSAASSTAPAISFESTSSAPKSTPAFTFGKAPSAPSSTPAIGFGSTSTTASSAPATSLGSTSNAPSTTTFSFGSTSAAEKEAEKSESSTIKKSGGVFNFSTLPDSKPATSESTTISADTLETSKPTVSVTSSSAPTTSASTSIFSINKESAPSTTTAAAATVTTAAATSTTASTVTTTPVFSIKPITETTKSTEPEKPGSVSIAFSKIDESERDKSSVLSLKHTAKYISRDTSYTPTTLKSDVAEPNQVTYTTRFWELPNLARGELAELQHFINQQADKRDNIEKQMHSTFASTLRDIQTKTENLSIDADILSKQLEIQGNTLYELIDKNARHRTNIAAASSVLNQENRNWRTLGASENWQFFVNTVNNLEQKTQNYSQAIQSIEEAIGSLDKESGFSPELLSEIMTGQKRMYLSLAGRVAELHEEVERIVKKRKL</sequence>
<feature type="compositionally biased region" description="Polar residues" evidence="1">
    <location>
        <begin position="23"/>
        <end position="36"/>
    </location>
</feature>
<feature type="compositionally biased region" description="Low complexity" evidence="1">
    <location>
        <begin position="901"/>
        <end position="919"/>
    </location>
</feature>
<feature type="compositionally biased region" description="Polar residues" evidence="1">
    <location>
        <begin position="59"/>
        <end position="78"/>
    </location>
</feature>
<dbReference type="Gene3D" id="6.10.140.1350">
    <property type="match status" value="1"/>
</dbReference>
<dbReference type="EMBL" id="JAANQT010000257">
    <property type="protein sequence ID" value="KAG1312690.1"/>
    <property type="molecule type" value="Genomic_DNA"/>
</dbReference>
<dbReference type="AlphaFoldDB" id="A0A9P7BVB0"/>
<dbReference type="Proteomes" id="UP000716291">
    <property type="component" value="Unassembled WGS sequence"/>
</dbReference>
<feature type="compositionally biased region" description="Low complexity" evidence="1">
    <location>
        <begin position="348"/>
        <end position="363"/>
    </location>
</feature>
<feature type="compositionally biased region" description="Basic and acidic residues" evidence="1">
    <location>
        <begin position="598"/>
        <end position="611"/>
    </location>
</feature>
<feature type="region of interest" description="Disordered" evidence="1">
    <location>
        <begin position="250"/>
        <end position="269"/>
    </location>
</feature>
<dbReference type="OrthoDB" id="2538017at2759"/>
<feature type="compositionally biased region" description="Low complexity" evidence="1">
    <location>
        <begin position="310"/>
        <end position="325"/>
    </location>
</feature>
<feature type="region of interest" description="Disordered" evidence="1">
    <location>
        <begin position="1"/>
        <end position="36"/>
    </location>
</feature>
<feature type="region of interest" description="Disordered" evidence="1">
    <location>
        <begin position="299"/>
        <end position="919"/>
    </location>
</feature>
<reference evidence="2" key="1">
    <citation type="journal article" date="2020" name="Microb. Genom.">
        <title>Genetic diversity of clinical and environmental Mucorales isolates obtained from an investigation of mucormycosis cases among solid organ transplant recipients.</title>
        <authorList>
            <person name="Nguyen M.H."/>
            <person name="Kaul D."/>
            <person name="Muto C."/>
            <person name="Cheng S.J."/>
            <person name="Richter R.A."/>
            <person name="Bruno V.M."/>
            <person name="Liu G."/>
            <person name="Beyhan S."/>
            <person name="Sundermann A.J."/>
            <person name="Mounaud S."/>
            <person name="Pasculle A.W."/>
            <person name="Nierman W.C."/>
            <person name="Driscoll E."/>
            <person name="Cumbie R."/>
            <person name="Clancy C.J."/>
            <person name="Dupont C.L."/>
        </authorList>
    </citation>
    <scope>NUCLEOTIDE SEQUENCE</scope>
    <source>
        <strain evidence="2">GL11</strain>
    </source>
</reference>
<feature type="compositionally biased region" description="Polar residues" evidence="1">
    <location>
        <begin position="793"/>
        <end position="804"/>
    </location>
</feature>
<feature type="compositionally biased region" description="Polar residues" evidence="1">
    <location>
        <begin position="370"/>
        <end position="392"/>
    </location>
</feature>
<evidence type="ECO:0000313" key="2">
    <source>
        <dbReference type="EMBL" id="KAG1312690.1"/>
    </source>
</evidence>
<accession>A0A9P7BVB0</accession>
<evidence type="ECO:0000256" key="1">
    <source>
        <dbReference type="SAM" id="MobiDB-lite"/>
    </source>
</evidence>
<feature type="compositionally biased region" description="Polar residues" evidence="1">
    <location>
        <begin position="405"/>
        <end position="420"/>
    </location>
</feature>
<feature type="compositionally biased region" description="Polar residues" evidence="1">
    <location>
        <begin position="108"/>
        <end position="127"/>
    </location>
</feature>
<organism evidence="2 3">
    <name type="scientific">Rhizopus oryzae</name>
    <name type="common">Mucormycosis agent</name>
    <name type="synonym">Rhizopus arrhizus var. delemar</name>
    <dbReference type="NCBI Taxonomy" id="64495"/>
    <lineage>
        <taxon>Eukaryota</taxon>
        <taxon>Fungi</taxon>
        <taxon>Fungi incertae sedis</taxon>
        <taxon>Mucoromycota</taxon>
        <taxon>Mucoromycotina</taxon>
        <taxon>Mucoromycetes</taxon>
        <taxon>Mucorales</taxon>
        <taxon>Mucorineae</taxon>
        <taxon>Rhizopodaceae</taxon>
        <taxon>Rhizopus</taxon>
    </lineage>
</organism>
<name>A0A9P7BVB0_RHIOR</name>
<feature type="region of interest" description="Disordered" evidence="1">
    <location>
        <begin position="59"/>
        <end position="133"/>
    </location>
</feature>
<feature type="compositionally biased region" description="Basic and acidic residues" evidence="1">
    <location>
        <begin position="548"/>
        <end position="558"/>
    </location>
</feature>